<comment type="pathway">
    <text evidence="2">Lipid metabolism; sphingolipid metabolism.</text>
</comment>
<accession>A0A8J2WSE0</accession>
<keyword evidence="4 7" id="KW-0812">Transmembrane</keyword>
<proteinExistence type="predicted"/>
<evidence type="ECO:0000256" key="6">
    <source>
        <dbReference type="ARBA" id="ARBA00023136"/>
    </source>
</evidence>
<dbReference type="OrthoDB" id="537032at2759"/>
<feature type="transmembrane region" description="Helical" evidence="8">
    <location>
        <begin position="162"/>
        <end position="181"/>
    </location>
</feature>
<feature type="domain" description="TLC" evidence="9">
    <location>
        <begin position="113"/>
        <end position="314"/>
    </location>
</feature>
<dbReference type="PANTHER" id="PTHR12560:SF0">
    <property type="entry name" value="LD18904P"/>
    <property type="match status" value="1"/>
</dbReference>
<organism evidence="10 11">
    <name type="scientific">Daphnia galeata</name>
    <dbReference type="NCBI Taxonomy" id="27404"/>
    <lineage>
        <taxon>Eukaryota</taxon>
        <taxon>Metazoa</taxon>
        <taxon>Ecdysozoa</taxon>
        <taxon>Arthropoda</taxon>
        <taxon>Crustacea</taxon>
        <taxon>Branchiopoda</taxon>
        <taxon>Diplostraca</taxon>
        <taxon>Cladocera</taxon>
        <taxon>Anomopoda</taxon>
        <taxon>Daphniidae</taxon>
        <taxon>Daphnia</taxon>
    </lineage>
</organism>
<dbReference type="GO" id="GO:0016020">
    <property type="term" value="C:membrane"/>
    <property type="evidence" value="ECO:0007669"/>
    <property type="project" value="UniProtKB-SubCell"/>
</dbReference>
<evidence type="ECO:0000256" key="1">
    <source>
        <dbReference type="ARBA" id="ARBA00004141"/>
    </source>
</evidence>
<name>A0A8J2WSE0_9CRUS</name>
<dbReference type="Pfam" id="PF03798">
    <property type="entry name" value="TRAM_LAG1_CLN8"/>
    <property type="match status" value="1"/>
</dbReference>
<gene>
    <name evidence="10" type="ORF">DGAL_LOCUS17686</name>
</gene>
<evidence type="ECO:0000256" key="2">
    <source>
        <dbReference type="ARBA" id="ARBA00004760"/>
    </source>
</evidence>
<dbReference type="InterPro" id="IPR016439">
    <property type="entry name" value="Lag1/Lac1-like"/>
</dbReference>
<keyword evidence="6 7" id="KW-0472">Membrane</keyword>
<comment type="caution">
    <text evidence="10">The sequence shown here is derived from an EMBL/GenBank/DDBJ whole genome shotgun (WGS) entry which is preliminary data.</text>
</comment>
<dbReference type="GO" id="GO:0050291">
    <property type="term" value="F:sphingosine N-acyltransferase activity"/>
    <property type="evidence" value="ECO:0007669"/>
    <property type="project" value="InterPro"/>
</dbReference>
<evidence type="ECO:0000256" key="5">
    <source>
        <dbReference type="ARBA" id="ARBA00022989"/>
    </source>
</evidence>
<reference evidence="10" key="1">
    <citation type="submission" date="2021-11" db="EMBL/GenBank/DDBJ databases">
        <authorList>
            <person name="Schell T."/>
        </authorList>
    </citation>
    <scope>NUCLEOTIDE SEQUENCE</scope>
    <source>
        <strain evidence="10">M5</strain>
    </source>
</reference>
<evidence type="ECO:0000256" key="3">
    <source>
        <dbReference type="ARBA" id="ARBA00004991"/>
    </source>
</evidence>
<sequence>MIWMQDVFDNSEGYPQVSHLIYSVFVSIFVTLIRSFIERCLFEPLGISSGLKSSKPPIKKNDRLERAFLSSRRNEHKNHRWIHNLAKQVDWSDEQVEKWMLCRYHQDQPTELIYFTECGWRFTYHTSLFIIGVLVLSDKPWLWNINECWTNFPNQRISTDVWWYYIIHLSVYMSHTYSQLLNWKRSDFIEMFIHHVVTILLLTLSWVSNTVRIGTLVLVVHDSADIFMEAARIATFLKYPRICNLGFGLFFICWIISRIGIFPFHILKNIWFDASVVVFGSPIISLLILLLHILLGLHIFWTYLILRILYQFAVSGKIIDDSRSFSTDLPDDIDVSHKKEK</sequence>
<dbReference type="AlphaFoldDB" id="A0A8J2WSE0"/>
<protein>
    <recommendedName>
        <fullName evidence="9">TLC domain-containing protein</fullName>
    </recommendedName>
</protein>
<comment type="pathway">
    <text evidence="3">Sphingolipid metabolism.</text>
</comment>
<dbReference type="Proteomes" id="UP000789390">
    <property type="component" value="Unassembled WGS sequence"/>
</dbReference>
<dbReference type="UniPathway" id="UPA00222"/>
<feature type="transmembrane region" description="Helical" evidence="8">
    <location>
        <begin position="20"/>
        <end position="37"/>
    </location>
</feature>
<keyword evidence="5 8" id="KW-1133">Transmembrane helix</keyword>
<feature type="transmembrane region" description="Helical" evidence="8">
    <location>
        <begin position="242"/>
        <end position="263"/>
    </location>
</feature>
<evidence type="ECO:0000256" key="7">
    <source>
        <dbReference type="PROSITE-ProRule" id="PRU00205"/>
    </source>
</evidence>
<dbReference type="PANTHER" id="PTHR12560">
    <property type="entry name" value="LONGEVITY ASSURANCE FACTOR 1 LAG1"/>
    <property type="match status" value="1"/>
</dbReference>
<dbReference type="Gene3D" id="1.10.10.60">
    <property type="entry name" value="Homeodomain-like"/>
    <property type="match status" value="1"/>
</dbReference>
<dbReference type="InterPro" id="IPR006634">
    <property type="entry name" value="TLC-dom"/>
</dbReference>
<dbReference type="SMART" id="SM00724">
    <property type="entry name" value="TLC"/>
    <property type="match status" value="1"/>
</dbReference>
<evidence type="ECO:0000256" key="8">
    <source>
        <dbReference type="SAM" id="Phobius"/>
    </source>
</evidence>
<comment type="subcellular location">
    <subcellularLocation>
        <location evidence="1">Membrane</location>
        <topology evidence="1">Multi-pass membrane protein</topology>
    </subcellularLocation>
</comment>
<dbReference type="EMBL" id="CAKKLH010000346">
    <property type="protein sequence ID" value="CAH0113774.1"/>
    <property type="molecule type" value="Genomic_DNA"/>
</dbReference>
<dbReference type="PROSITE" id="PS50922">
    <property type="entry name" value="TLC"/>
    <property type="match status" value="1"/>
</dbReference>
<keyword evidence="11" id="KW-1185">Reference proteome</keyword>
<evidence type="ECO:0000313" key="10">
    <source>
        <dbReference type="EMBL" id="CAH0113774.1"/>
    </source>
</evidence>
<evidence type="ECO:0000313" key="11">
    <source>
        <dbReference type="Proteomes" id="UP000789390"/>
    </source>
</evidence>
<dbReference type="GO" id="GO:0046513">
    <property type="term" value="P:ceramide biosynthetic process"/>
    <property type="evidence" value="ECO:0007669"/>
    <property type="project" value="InterPro"/>
</dbReference>
<evidence type="ECO:0000256" key="4">
    <source>
        <dbReference type="ARBA" id="ARBA00022692"/>
    </source>
</evidence>
<feature type="transmembrane region" description="Helical" evidence="8">
    <location>
        <begin position="283"/>
        <end position="306"/>
    </location>
</feature>
<evidence type="ECO:0000259" key="9">
    <source>
        <dbReference type="PROSITE" id="PS50922"/>
    </source>
</evidence>